<dbReference type="GO" id="GO:0016491">
    <property type="term" value="F:oxidoreductase activity"/>
    <property type="evidence" value="ECO:0007669"/>
    <property type="project" value="UniProtKB-KW"/>
</dbReference>
<dbReference type="GO" id="GO:0016020">
    <property type="term" value="C:membrane"/>
    <property type="evidence" value="ECO:0007669"/>
    <property type="project" value="TreeGrafter"/>
</dbReference>
<dbReference type="Pfam" id="PF00384">
    <property type="entry name" value="Molybdopterin"/>
    <property type="match status" value="1"/>
</dbReference>
<feature type="domain" description="4Fe-4S Mo/W bis-MGD-type" evidence="9">
    <location>
        <begin position="2"/>
        <end position="36"/>
    </location>
</feature>
<dbReference type="Gene3D" id="3.40.228.10">
    <property type="entry name" value="Dimethylsulfoxide Reductase, domain 2"/>
    <property type="match status" value="1"/>
</dbReference>
<dbReference type="EMBL" id="MPNT01000001">
    <property type="protein sequence ID" value="OJZ76107.1"/>
    <property type="molecule type" value="Genomic_DNA"/>
</dbReference>
<dbReference type="Gene3D" id="3.40.50.740">
    <property type="match status" value="1"/>
</dbReference>
<evidence type="ECO:0000256" key="1">
    <source>
        <dbReference type="ARBA" id="ARBA00022485"/>
    </source>
</evidence>
<dbReference type="Pfam" id="PF01568">
    <property type="entry name" value="Molydop_binding"/>
    <property type="match status" value="1"/>
</dbReference>
<dbReference type="CDD" id="cd02775">
    <property type="entry name" value="MopB_CT"/>
    <property type="match status" value="1"/>
</dbReference>
<dbReference type="GO" id="GO:0051539">
    <property type="term" value="F:4 iron, 4 sulfur cluster binding"/>
    <property type="evidence" value="ECO:0007669"/>
    <property type="project" value="UniProtKB-KW"/>
</dbReference>
<evidence type="ECO:0000256" key="5">
    <source>
        <dbReference type="ARBA" id="ARBA00023014"/>
    </source>
</evidence>
<dbReference type="InterPro" id="IPR006657">
    <property type="entry name" value="MoPterin_dinucl-bd_dom"/>
</dbReference>
<dbReference type="AlphaFoldDB" id="A0A1Q4I2B0"/>
<dbReference type="InterPro" id="IPR006656">
    <property type="entry name" value="Mopterin_OxRdtase"/>
</dbReference>
<evidence type="ECO:0000256" key="2">
    <source>
        <dbReference type="ARBA" id="ARBA00022723"/>
    </source>
</evidence>
<proteinExistence type="predicted"/>
<dbReference type="GO" id="GO:0043546">
    <property type="term" value="F:molybdopterin cofactor binding"/>
    <property type="evidence" value="ECO:0007669"/>
    <property type="project" value="InterPro"/>
</dbReference>
<keyword evidence="1" id="KW-0004">4Fe-4S</keyword>
<evidence type="ECO:0000256" key="4">
    <source>
        <dbReference type="ARBA" id="ARBA00023004"/>
    </source>
</evidence>
<accession>A0A1Q4I2B0</accession>
<evidence type="ECO:0000259" key="9">
    <source>
        <dbReference type="Pfam" id="PF04879"/>
    </source>
</evidence>
<evidence type="ECO:0000256" key="6">
    <source>
        <dbReference type="SAM" id="MobiDB-lite"/>
    </source>
</evidence>
<dbReference type="STRING" id="53378.BRW65_01330"/>
<gene>
    <name evidence="10" type="ORF">BRW65_01330</name>
</gene>
<feature type="region of interest" description="Disordered" evidence="6">
    <location>
        <begin position="322"/>
        <end position="346"/>
    </location>
</feature>
<evidence type="ECO:0000313" key="10">
    <source>
        <dbReference type="EMBL" id="OJZ76107.1"/>
    </source>
</evidence>
<dbReference type="PANTHER" id="PTHR43105">
    <property type="entry name" value="RESPIRATORY NITRATE REDUCTASE"/>
    <property type="match status" value="1"/>
</dbReference>
<feature type="domain" description="Molybdopterin oxidoreductase" evidence="7">
    <location>
        <begin position="44"/>
        <end position="462"/>
    </location>
</feature>
<dbReference type="InterPro" id="IPR050123">
    <property type="entry name" value="Prok_molybdopt-oxidoreductase"/>
</dbReference>
<dbReference type="SUPFAM" id="SSF50692">
    <property type="entry name" value="ADC-like"/>
    <property type="match status" value="1"/>
</dbReference>
<name>A0A1Q4I2B0_9MYCO</name>
<evidence type="ECO:0008006" key="12">
    <source>
        <dbReference type="Google" id="ProtNLM"/>
    </source>
</evidence>
<keyword evidence="11" id="KW-1185">Reference proteome</keyword>
<reference evidence="10 11" key="1">
    <citation type="submission" date="2016-11" db="EMBL/GenBank/DDBJ databases">
        <title>Genome sequences of unsequenced Mycobacteria.</title>
        <authorList>
            <person name="Greninger A.L."/>
            <person name="Fang F."/>
            <person name="Jerome K.R."/>
        </authorList>
    </citation>
    <scope>NUCLEOTIDE SEQUENCE [LARGE SCALE GENOMIC DNA]</scope>
    <source>
        <strain evidence="10 11">M11</strain>
    </source>
</reference>
<keyword evidence="2" id="KW-0479">Metal-binding</keyword>
<dbReference type="Gene3D" id="2.20.25.90">
    <property type="entry name" value="ADC-like domains"/>
    <property type="match status" value="1"/>
</dbReference>
<keyword evidence="3" id="KW-0560">Oxidoreductase</keyword>
<dbReference type="InterPro" id="IPR009010">
    <property type="entry name" value="Asp_de-COase-like_dom_sf"/>
</dbReference>
<keyword evidence="5" id="KW-0411">Iron-sulfur</keyword>
<organism evidence="10 11">
    <name type="scientific">Mycobacterium paraffinicum</name>
    <dbReference type="NCBI Taxonomy" id="53378"/>
    <lineage>
        <taxon>Bacteria</taxon>
        <taxon>Bacillati</taxon>
        <taxon>Actinomycetota</taxon>
        <taxon>Actinomycetes</taxon>
        <taxon>Mycobacteriales</taxon>
        <taxon>Mycobacteriaceae</taxon>
        <taxon>Mycobacterium</taxon>
    </lineage>
</organism>
<dbReference type="SUPFAM" id="SSF53706">
    <property type="entry name" value="Formate dehydrogenase/DMSO reductase, domains 1-3"/>
    <property type="match status" value="1"/>
</dbReference>
<evidence type="ECO:0000259" key="8">
    <source>
        <dbReference type="Pfam" id="PF01568"/>
    </source>
</evidence>
<dbReference type="Pfam" id="PF04879">
    <property type="entry name" value="Molybdop_Fe4S4"/>
    <property type="match status" value="1"/>
</dbReference>
<evidence type="ECO:0000259" key="7">
    <source>
        <dbReference type="Pfam" id="PF00384"/>
    </source>
</evidence>
<evidence type="ECO:0000313" key="11">
    <source>
        <dbReference type="Proteomes" id="UP000186438"/>
    </source>
</evidence>
<keyword evidence="4" id="KW-0408">Iron</keyword>
<evidence type="ECO:0000256" key="3">
    <source>
        <dbReference type="ARBA" id="ARBA00023002"/>
    </source>
</evidence>
<dbReference type="Proteomes" id="UP000186438">
    <property type="component" value="Unassembled WGS sequence"/>
</dbReference>
<comment type="caution">
    <text evidence="10">The sequence shown here is derived from an EMBL/GenBank/DDBJ whole genome shotgun (WGS) entry which is preliminary data.</text>
</comment>
<feature type="domain" description="Molybdopterin dinucleotide-binding" evidence="8">
    <location>
        <begin position="552"/>
        <end position="650"/>
    </location>
</feature>
<dbReference type="PANTHER" id="PTHR43105:SF9">
    <property type="entry name" value="NADPH-FE(3+) OXIDOREDUCTASE SUBUNIT ALPHA"/>
    <property type="match status" value="1"/>
</dbReference>
<dbReference type="GO" id="GO:0046872">
    <property type="term" value="F:metal ion binding"/>
    <property type="evidence" value="ECO:0007669"/>
    <property type="project" value="UniProtKB-KW"/>
</dbReference>
<sequence>MYATVEGDRITKVVADRDHPASHGYSCKKGRNIPQVHHAAHRIDRPRIDGVEVEWTDFLDDLATKLQRLRDEYGADSIAKFSGTGTFSVNELFAMHTFFGMIGTKSLYSALTLDVAPLMRAAELVTGFTQAVPVWTPDEPAATLTVVVGQNPSVSGGYVGTPATNFNDRVRAFRKRGGEVWAIDPRATRTARMANRHLAPRPGSDVFIFAWLARELLRDGFDADELETACDADDVERLRTALAPFDLGVATQRTGLEEHDLLDLLAAIKRHGKVSFLPGTGISFSPDAVVTYWLIWVVGILTGSLDRKGGMRFLPGNSAMMDGPKWEGHAPEGGSTGPGPASRPELGEIFTERPSVAMVDEIEAGNIRALIVVGADPVGAAPEAERLLAALSTLEVLVVVDVLEWDLTEIATHVVPCTWLTERNDMRFLPQHGFERAYVSTAIVEPGAQRRHVWQLLSELGSRMGFQILSVIPGVDPETVTDRELMYAVTRLTCEDAEAVFEAGIDGRDVDFRYGWFHEKALPGGMWRLAPRVLTDRLPGLVQRTDVAGPRLVSGRTIESVNSSHYGIALGEGAPRIRISADVARERTIQTGDRVRIYTGRGEVTGEVLVDPSMARETVWIAHGWHSQNVNRLTNPVPDLLTGQPSVTAVPVEVERIPS</sequence>
<dbReference type="Gene3D" id="2.40.40.20">
    <property type="match status" value="1"/>
</dbReference>
<protein>
    <recommendedName>
        <fullName evidence="12">4Fe-4S Mo/W bis-MGD-type domain-containing protein</fullName>
    </recommendedName>
</protein>
<dbReference type="InterPro" id="IPR006963">
    <property type="entry name" value="Mopterin_OxRdtase_4Fe-4S_dom"/>
</dbReference>